<accession>E2A129</accession>
<organism evidence="2">
    <name type="scientific">Camponotus floridanus</name>
    <name type="common">Florida carpenter ant</name>
    <dbReference type="NCBI Taxonomy" id="104421"/>
    <lineage>
        <taxon>Eukaryota</taxon>
        <taxon>Metazoa</taxon>
        <taxon>Ecdysozoa</taxon>
        <taxon>Arthropoda</taxon>
        <taxon>Hexapoda</taxon>
        <taxon>Insecta</taxon>
        <taxon>Pterygota</taxon>
        <taxon>Neoptera</taxon>
        <taxon>Endopterygota</taxon>
        <taxon>Hymenoptera</taxon>
        <taxon>Apocrita</taxon>
        <taxon>Aculeata</taxon>
        <taxon>Formicoidea</taxon>
        <taxon>Formicidae</taxon>
        <taxon>Formicinae</taxon>
        <taxon>Camponotus</taxon>
    </lineage>
</organism>
<name>E2A129_CAMFO</name>
<feature type="non-terminal residue" evidence="1">
    <location>
        <position position="61"/>
    </location>
</feature>
<evidence type="ECO:0000313" key="2">
    <source>
        <dbReference type="Proteomes" id="UP000000311"/>
    </source>
</evidence>
<dbReference type="OrthoDB" id="7553333at2759"/>
<evidence type="ECO:0000313" key="1">
    <source>
        <dbReference type="EMBL" id="EFN72863.1"/>
    </source>
</evidence>
<feature type="non-terminal residue" evidence="1">
    <location>
        <position position="1"/>
    </location>
</feature>
<reference evidence="1 2" key="1">
    <citation type="journal article" date="2010" name="Science">
        <title>Genomic comparison of the ants Camponotus floridanus and Harpegnathos saltator.</title>
        <authorList>
            <person name="Bonasio R."/>
            <person name="Zhang G."/>
            <person name="Ye C."/>
            <person name="Mutti N.S."/>
            <person name="Fang X."/>
            <person name="Qin N."/>
            <person name="Donahue G."/>
            <person name="Yang P."/>
            <person name="Li Q."/>
            <person name="Li C."/>
            <person name="Zhang P."/>
            <person name="Huang Z."/>
            <person name="Berger S.L."/>
            <person name="Reinberg D."/>
            <person name="Wang J."/>
            <person name="Liebig J."/>
        </authorList>
    </citation>
    <scope>NUCLEOTIDE SEQUENCE [LARGE SCALE GENOMIC DNA]</scope>
    <source>
        <strain evidence="2">C129</strain>
    </source>
</reference>
<keyword evidence="2" id="KW-1185">Reference proteome</keyword>
<gene>
    <name evidence="1" type="ORF">EAG_04250</name>
</gene>
<proteinExistence type="predicted"/>
<dbReference type="EMBL" id="GL435643">
    <property type="protein sequence ID" value="EFN72863.1"/>
    <property type="molecule type" value="Genomic_DNA"/>
</dbReference>
<dbReference type="Proteomes" id="UP000000311">
    <property type="component" value="Unassembled WGS sequence"/>
</dbReference>
<dbReference type="InParanoid" id="E2A129"/>
<protein>
    <recommendedName>
        <fullName evidence="3">F-box only protein 21</fullName>
    </recommendedName>
</protein>
<evidence type="ECO:0008006" key="3">
    <source>
        <dbReference type="Google" id="ProtNLM"/>
    </source>
</evidence>
<dbReference type="AlphaFoldDB" id="E2A129"/>
<sequence>SNEPHYIILTENNKICYVPQDTVSIGPPKFIKNVEIGRYFSKFQVTHYVANKNLAKNYPTD</sequence>